<dbReference type="InterPro" id="IPR028883">
    <property type="entry name" value="tRNA_aden_deaminase"/>
</dbReference>
<dbReference type="EMBL" id="CP009238">
    <property type="protein sequence ID" value="AIL32815.1"/>
    <property type="molecule type" value="Genomic_DNA"/>
</dbReference>
<dbReference type="AlphaFoldDB" id="A0A077DDA0"/>
<dbReference type="InterPro" id="IPR016193">
    <property type="entry name" value="Cytidine_deaminase-like"/>
</dbReference>
<keyword evidence="4 8" id="KW-0479">Metal-binding</keyword>
<dbReference type="STRING" id="1072685.IX83_05350"/>
<comment type="similarity">
    <text evidence="1">Belongs to the cytidine and deoxycytidylate deaminase family. ADAT2 subfamily.</text>
</comment>
<evidence type="ECO:0000259" key="9">
    <source>
        <dbReference type="PROSITE" id="PS51747"/>
    </source>
</evidence>
<dbReference type="Pfam" id="PF14437">
    <property type="entry name" value="MafB19-deam"/>
    <property type="match status" value="1"/>
</dbReference>
<feature type="active site" description="Proton donor" evidence="8">
    <location>
        <position position="56"/>
    </location>
</feature>
<evidence type="ECO:0000313" key="10">
    <source>
        <dbReference type="EMBL" id="AIL32815.1"/>
    </source>
</evidence>
<dbReference type="PANTHER" id="PTHR11079:SF202">
    <property type="entry name" value="TRNA-SPECIFIC ADENOSINE DEAMINASE"/>
    <property type="match status" value="1"/>
</dbReference>
<proteinExistence type="inferred from homology"/>
<evidence type="ECO:0000256" key="6">
    <source>
        <dbReference type="ARBA" id="ARBA00022833"/>
    </source>
</evidence>
<dbReference type="InterPro" id="IPR058535">
    <property type="entry name" value="MafB19-deam"/>
</dbReference>
<evidence type="ECO:0000256" key="4">
    <source>
        <dbReference type="ARBA" id="ARBA00022723"/>
    </source>
</evidence>
<accession>A0A077DDA0</accession>
<dbReference type="Gene3D" id="3.40.140.10">
    <property type="entry name" value="Cytidine Deaminase, domain 2"/>
    <property type="match status" value="1"/>
</dbReference>
<comment type="subunit">
    <text evidence="2 8">Homodimer.</text>
</comment>
<evidence type="ECO:0000256" key="8">
    <source>
        <dbReference type="HAMAP-Rule" id="MF_00972"/>
    </source>
</evidence>
<dbReference type="EC" id="3.5.4.33" evidence="8"/>
<feature type="binding site" evidence="8">
    <location>
        <position position="84"/>
    </location>
    <ligand>
        <name>Zn(2+)</name>
        <dbReference type="ChEBI" id="CHEBI:29105"/>
        <note>catalytic</note>
    </ligand>
</feature>
<dbReference type="FunFam" id="3.40.140.10:FF:000005">
    <property type="entry name" value="tRNA-specific adenosine deaminase"/>
    <property type="match status" value="1"/>
</dbReference>
<dbReference type="Proteomes" id="UP000028945">
    <property type="component" value="Chromosome"/>
</dbReference>
<dbReference type="NCBIfam" id="NF008113">
    <property type="entry name" value="PRK10860.1"/>
    <property type="match status" value="1"/>
</dbReference>
<dbReference type="CDD" id="cd01285">
    <property type="entry name" value="nucleoside_deaminase"/>
    <property type="match status" value="1"/>
</dbReference>
<dbReference type="PANTHER" id="PTHR11079">
    <property type="entry name" value="CYTOSINE DEAMINASE FAMILY MEMBER"/>
    <property type="match status" value="1"/>
</dbReference>
<gene>
    <name evidence="8" type="primary">tadA</name>
    <name evidence="10" type="ORF">IX83_05350</name>
</gene>
<dbReference type="RefSeq" id="WP_038499919.1">
    <property type="nucleotide sequence ID" value="NZ_AFWK01000008.1"/>
</dbReference>
<keyword evidence="11" id="KW-1185">Reference proteome</keyword>
<evidence type="ECO:0000256" key="7">
    <source>
        <dbReference type="ARBA" id="ARBA00048045"/>
    </source>
</evidence>
<reference evidence="10 11" key="1">
    <citation type="journal article" date="2014" name="BMC Genomics">
        <title>A genomic perspective on a new bacterial genus and species from the Alcaligenaceae family, Basilea psittacipulmonis.</title>
        <authorList>
            <person name="Whiteson K.L."/>
            <person name="Hernandez D."/>
            <person name="Lazarevic V."/>
            <person name="Gaia N."/>
            <person name="Farinelli L."/>
            <person name="Francois P."/>
            <person name="Pilo P."/>
            <person name="Frey J."/>
            <person name="Schrenzel J."/>
        </authorList>
    </citation>
    <scope>NUCLEOTIDE SEQUENCE [LARGE SCALE GENOMIC DNA]</scope>
    <source>
        <strain evidence="10 11">DSM 24701</strain>
    </source>
</reference>
<dbReference type="GO" id="GO:0052717">
    <property type="term" value="F:tRNA-specific adenosine-34 deaminase activity"/>
    <property type="evidence" value="ECO:0007669"/>
    <property type="project" value="UniProtKB-UniRule"/>
</dbReference>
<evidence type="ECO:0000313" key="11">
    <source>
        <dbReference type="Proteomes" id="UP000028945"/>
    </source>
</evidence>
<name>A0A077DDA0_9BURK</name>
<dbReference type="InterPro" id="IPR016192">
    <property type="entry name" value="APOBEC/CMP_deaminase_Zn-bd"/>
</dbReference>
<dbReference type="eggNOG" id="COG0590">
    <property type="taxonomic scope" value="Bacteria"/>
</dbReference>
<dbReference type="InterPro" id="IPR002125">
    <property type="entry name" value="CMP_dCMP_dom"/>
</dbReference>
<comment type="function">
    <text evidence="8">Catalyzes the deamination of adenosine to inosine at the wobble position 34 of tRNA(Arg2).</text>
</comment>
<keyword evidence="5 8" id="KW-0378">Hydrolase</keyword>
<dbReference type="PROSITE" id="PS51747">
    <property type="entry name" value="CYT_DCMP_DEAMINASES_2"/>
    <property type="match status" value="1"/>
</dbReference>
<dbReference type="PROSITE" id="PS00903">
    <property type="entry name" value="CYT_DCMP_DEAMINASES_1"/>
    <property type="match status" value="1"/>
</dbReference>
<keyword evidence="6 8" id="KW-0862">Zinc</keyword>
<dbReference type="GO" id="GO:0002100">
    <property type="term" value="P:tRNA wobble adenosine to inosine editing"/>
    <property type="evidence" value="ECO:0007669"/>
    <property type="project" value="UniProtKB-UniRule"/>
</dbReference>
<dbReference type="HAMAP" id="MF_00972">
    <property type="entry name" value="tRNA_aden_deaminase"/>
    <property type="match status" value="1"/>
</dbReference>
<dbReference type="OrthoDB" id="9802676at2"/>
<evidence type="ECO:0000256" key="3">
    <source>
        <dbReference type="ARBA" id="ARBA00022694"/>
    </source>
</evidence>
<feature type="domain" description="CMP/dCMP-type deaminase" evidence="9">
    <location>
        <begin position="2"/>
        <end position="122"/>
    </location>
</feature>
<dbReference type="SUPFAM" id="SSF53927">
    <property type="entry name" value="Cytidine deaminase-like"/>
    <property type="match status" value="1"/>
</dbReference>
<feature type="binding site" evidence="8">
    <location>
        <position position="87"/>
    </location>
    <ligand>
        <name>Zn(2+)</name>
        <dbReference type="ChEBI" id="CHEBI:29105"/>
        <note>catalytic</note>
    </ligand>
</feature>
<dbReference type="KEGG" id="bpsi:IX83_05350"/>
<evidence type="ECO:0000256" key="2">
    <source>
        <dbReference type="ARBA" id="ARBA00011738"/>
    </source>
</evidence>
<organism evidence="10 11">
    <name type="scientific">Basilea psittacipulmonis DSM 24701</name>
    <dbReference type="NCBI Taxonomy" id="1072685"/>
    <lineage>
        <taxon>Bacteria</taxon>
        <taxon>Pseudomonadati</taxon>
        <taxon>Pseudomonadota</taxon>
        <taxon>Betaproteobacteria</taxon>
        <taxon>Burkholderiales</taxon>
        <taxon>Alcaligenaceae</taxon>
        <taxon>Basilea</taxon>
    </lineage>
</organism>
<evidence type="ECO:0000256" key="1">
    <source>
        <dbReference type="ARBA" id="ARBA00010669"/>
    </source>
</evidence>
<sequence>MWSHEQYMKLALEQARLAYQKEEVPVGAVLVASDGTILAESHNQVMTLNDPTAHAEIQVIKQACQQVNNYRLNDCFLYVTLEPCTMCLGAIFQTRLAYLVYGANEPKTGACGSIVNLGGNSHINHHTRVISGVLKQDCSQILTDFFKLRRQRKHGEKLR</sequence>
<comment type="catalytic activity">
    <reaction evidence="7 8">
        <text>adenosine(34) in tRNA + H2O + H(+) = inosine(34) in tRNA + NH4(+)</text>
        <dbReference type="Rhea" id="RHEA:43168"/>
        <dbReference type="Rhea" id="RHEA-COMP:10373"/>
        <dbReference type="Rhea" id="RHEA-COMP:10374"/>
        <dbReference type="ChEBI" id="CHEBI:15377"/>
        <dbReference type="ChEBI" id="CHEBI:15378"/>
        <dbReference type="ChEBI" id="CHEBI:28938"/>
        <dbReference type="ChEBI" id="CHEBI:74411"/>
        <dbReference type="ChEBI" id="CHEBI:82852"/>
        <dbReference type="EC" id="3.5.4.33"/>
    </reaction>
</comment>
<keyword evidence="3 8" id="KW-0819">tRNA processing</keyword>
<dbReference type="GO" id="GO:0008270">
    <property type="term" value="F:zinc ion binding"/>
    <property type="evidence" value="ECO:0007669"/>
    <property type="project" value="UniProtKB-UniRule"/>
</dbReference>
<dbReference type="HOGENOM" id="CLU_025810_3_2_4"/>
<feature type="binding site" evidence="8">
    <location>
        <position position="54"/>
    </location>
    <ligand>
        <name>Zn(2+)</name>
        <dbReference type="ChEBI" id="CHEBI:29105"/>
        <note>catalytic</note>
    </ligand>
</feature>
<protein>
    <recommendedName>
        <fullName evidence="8">tRNA-specific adenosine deaminase</fullName>
        <ecNumber evidence="8">3.5.4.33</ecNumber>
    </recommendedName>
</protein>
<comment type="cofactor">
    <cofactor evidence="8">
        <name>Zn(2+)</name>
        <dbReference type="ChEBI" id="CHEBI:29105"/>
    </cofactor>
    <text evidence="8">Binds 1 zinc ion per subunit.</text>
</comment>
<evidence type="ECO:0000256" key="5">
    <source>
        <dbReference type="ARBA" id="ARBA00022801"/>
    </source>
</evidence>